<dbReference type="STRING" id="224129.A0A1W4WU24"/>
<gene>
    <name evidence="4" type="primary">LOC108735827</name>
</gene>
<evidence type="ECO:0000313" key="4">
    <source>
        <dbReference type="RefSeq" id="XP_018323540.1"/>
    </source>
</evidence>
<dbReference type="Proteomes" id="UP000192223">
    <property type="component" value="Unplaced"/>
</dbReference>
<dbReference type="AlphaFoldDB" id="A0A1W4WU24"/>
<dbReference type="InParanoid" id="A0A1W4WU24"/>
<dbReference type="FunFam" id="3.80.10.10:FF:000168">
    <property type="entry name" value="Distal membrane arm assembly complex 2"/>
    <property type="match status" value="1"/>
</dbReference>
<organism evidence="3 4">
    <name type="scientific">Agrilus planipennis</name>
    <name type="common">Emerald ash borer</name>
    <name type="synonym">Agrilus marcopoli</name>
    <dbReference type="NCBI Taxonomy" id="224129"/>
    <lineage>
        <taxon>Eukaryota</taxon>
        <taxon>Metazoa</taxon>
        <taxon>Ecdysozoa</taxon>
        <taxon>Arthropoda</taxon>
        <taxon>Hexapoda</taxon>
        <taxon>Insecta</taxon>
        <taxon>Pterygota</taxon>
        <taxon>Neoptera</taxon>
        <taxon>Endopterygota</taxon>
        <taxon>Coleoptera</taxon>
        <taxon>Polyphaga</taxon>
        <taxon>Elateriformia</taxon>
        <taxon>Buprestoidea</taxon>
        <taxon>Buprestidae</taxon>
        <taxon>Agrilinae</taxon>
        <taxon>Agrilus</taxon>
    </lineage>
</organism>
<dbReference type="InterPro" id="IPR032675">
    <property type="entry name" value="LRR_dom_sf"/>
</dbReference>
<reference evidence="4" key="1">
    <citation type="submission" date="2025-08" db="UniProtKB">
        <authorList>
            <consortium name="RefSeq"/>
        </authorList>
    </citation>
    <scope>IDENTIFICATION</scope>
    <source>
        <tissue evidence="4">Entire body</tissue>
    </source>
</reference>
<evidence type="ECO:0000256" key="2">
    <source>
        <dbReference type="ARBA" id="ARBA00076566"/>
    </source>
</evidence>
<comment type="similarity">
    <text evidence="1">Belongs to the ATP synthase subunit s family.</text>
</comment>
<name>A0A1W4WU24_AGRPL</name>
<dbReference type="SUPFAM" id="SSF52047">
    <property type="entry name" value="RNI-like"/>
    <property type="match status" value="1"/>
</dbReference>
<sequence>MLSKRYCLILNKLREQQTCLTGHCSFKIDCTKGNDSKPEKESSNVPLNSEETKRRVALTNQVTKEDLQWRKPWKDEFRGYFTVFRNFYSEKSNTELIKFLSSPIDLSPSSIKKWWMKKQKEKQIVMQGYIPERVEVLGCELAAAHFIVFRGGAVKFFQDDKWIKADEDGNYSLPRTYAEGKFLQGIDCSEVDLHYEGLVNFRNLRQVEWLSFNNCKYIDDWCLDTISNIFSETLIYLDLRNCSNITHRGIGALHKIKTLKILYLDSMYKGQELEMTCILLQELLPDLDIRMIDS</sequence>
<dbReference type="KEGG" id="apln:108735827"/>
<dbReference type="GeneID" id="108735827"/>
<accession>A0A1W4WU24</accession>
<dbReference type="FunCoup" id="A0A1W4WU24">
    <property type="interactions" value="940"/>
</dbReference>
<evidence type="ECO:0000313" key="3">
    <source>
        <dbReference type="Proteomes" id="UP000192223"/>
    </source>
</evidence>
<proteinExistence type="inferred from homology"/>
<dbReference type="RefSeq" id="XP_018323540.1">
    <property type="nucleotide sequence ID" value="XM_018468038.2"/>
</dbReference>
<dbReference type="Gene3D" id="3.80.10.10">
    <property type="entry name" value="Ribonuclease Inhibitor"/>
    <property type="match status" value="1"/>
</dbReference>
<dbReference type="OrthoDB" id="1708588at2759"/>
<protein>
    <recommendedName>
        <fullName evidence="2">ATP synthase subunit s-like protein</fullName>
    </recommendedName>
</protein>
<evidence type="ECO:0000256" key="1">
    <source>
        <dbReference type="ARBA" id="ARBA00006901"/>
    </source>
</evidence>
<keyword evidence="3" id="KW-1185">Reference proteome</keyword>